<reference evidence="2" key="1">
    <citation type="submission" date="2023-08" db="EMBL/GenBank/DDBJ databases">
        <title>Chromosome-level Genome Assembly of mud carp (Cirrhinus molitorella).</title>
        <authorList>
            <person name="Liu H."/>
        </authorList>
    </citation>
    <scope>NUCLEOTIDE SEQUENCE</scope>
    <source>
        <strain evidence="2">Prfri</strain>
        <tissue evidence="2">Muscle</tissue>
    </source>
</reference>
<feature type="compositionally biased region" description="Polar residues" evidence="1">
    <location>
        <begin position="129"/>
        <end position="138"/>
    </location>
</feature>
<comment type="caution">
    <text evidence="2">The sequence shown here is derived from an EMBL/GenBank/DDBJ whole genome shotgun (WGS) entry which is preliminary data.</text>
</comment>
<dbReference type="EMBL" id="JAUYZG010000006">
    <property type="protein sequence ID" value="KAK2904753.1"/>
    <property type="molecule type" value="Genomic_DNA"/>
</dbReference>
<proteinExistence type="predicted"/>
<evidence type="ECO:0000313" key="3">
    <source>
        <dbReference type="Proteomes" id="UP001187343"/>
    </source>
</evidence>
<organism evidence="2 3">
    <name type="scientific">Cirrhinus molitorella</name>
    <name type="common">mud carp</name>
    <dbReference type="NCBI Taxonomy" id="172907"/>
    <lineage>
        <taxon>Eukaryota</taxon>
        <taxon>Metazoa</taxon>
        <taxon>Chordata</taxon>
        <taxon>Craniata</taxon>
        <taxon>Vertebrata</taxon>
        <taxon>Euteleostomi</taxon>
        <taxon>Actinopterygii</taxon>
        <taxon>Neopterygii</taxon>
        <taxon>Teleostei</taxon>
        <taxon>Ostariophysi</taxon>
        <taxon>Cypriniformes</taxon>
        <taxon>Cyprinidae</taxon>
        <taxon>Labeoninae</taxon>
        <taxon>Labeonini</taxon>
        <taxon>Cirrhinus</taxon>
    </lineage>
</organism>
<keyword evidence="3" id="KW-1185">Reference proteome</keyword>
<evidence type="ECO:0000313" key="2">
    <source>
        <dbReference type="EMBL" id="KAK2904753.1"/>
    </source>
</evidence>
<sequence length="312" mass="32794">MPTEPFIPSDEHDELITALMAGRWWAIMEVEDLLRSSSAKGEYEHLPSGQCWGIVEEAPVPTAFPEEAPAPARSPEGALVPSASPEGVYVSTVPHEEAPAPARSSEGAPVLTASPKEAPALARSPEGANVSTASSKEAPSQARASMRRKIMIPEKMRLYLKSDVILTPLPLKGPALLSRAPKEGPVPSTSPEEAPVLTVSPEEAHAPAKSPEGELMPTASSKEAPALARSPEKALGPTRSPGKAAVPIRSINRATGPATPLRGVPWKRLCPWRSGALDNVGGVQTPPRKKQCVRKDPKSSASSQHTLSSGSA</sequence>
<name>A0AA88U1D4_9TELE</name>
<feature type="region of interest" description="Disordered" evidence="1">
    <location>
        <begin position="178"/>
        <end position="312"/>
    </location>
</feature>
<feature type="compositionally biased region" description="Polar residues" evidence="1">
    <location>
        <begin position="299"/>
        <end position="312"/>
    </location>
</feature>
<feature type="region of interest" description="Disordered" evidence="1">
    <location>
        <begin position="64"/>
        <end position="84"/>
    </location>
</feature>
<accession>A0AA88U1D4</accession>
<evidence type="ECO:0000256" key="1">
    <source>
        <dbReference type="SAM" id="MobiDB-lite"/>
    </source>
</evidence>
<gene>
    <name evidence="2" type="ORF">Q8A67_006552</name>
</gene>
<protein>
    <submittedName>
        <fullName evidence="2">Uncharacterized protein</fullName>
    </submittedName>
</protein>
<dbReference type="Proteomes" id="UP001187343">
    <property type="component" value="Unassembled WGS sequence"/>
</dbReference>
<feature type="region of interest" description="Disordered" evidence="1">
    <location>
        <begin position="96"/>
        <end position="145"/>
    </location>
</feature>
<dbReference type="AlphaFoldDB" id="A0AA88U1D4"/>
<feature type="compositionally biased region" description="Low complexity" evidence="1">
    <location>
        <begin position="64"/>
        <end position="78"/>
    </location>
</feature>